<gene>
    <name evidence="3" type="ORF">CERSUDRAFT_114868</name>
</gene>
<evidence type="ECO:0000256" key="2">
    <source>
        <dbReference type="SAM" id="Phobius"/>
    </source>
</evidence>
<dbReference type="PANTHER" id="PTHR34407">
    <property type="entry name" value="EXPRESSED PROTEIN"/>
    <property type="match status" value="1"/>
</dbReference>
<reference evidence="3 4" key="1">
    <citation type="journal article" date="2012" name="Proc. Natl. Acad. Sci. U.S.A.">
        <title>Comparative genomics of Ceriporiopsis subvermispora and Phanerochaete chrysosporium provide insight into selective ligninolysis.</title>
        <authorList>
            <person name="Fernandez-Fueyo E."/>
            <person name="Ruiz-Duenas F.J."/>
            <person name="Ferreira P."/>
            <person name="Floudas D."/>
            <person name="Hibbett D.S."/>
            <person name="Canessa P."/>
            <person name="Larrondo L.F."/>
            <person name="James T.Y."/>
            <person name="Seelenfreund D."/>
            <person name="Lobos S."/>
            <person name="Polanco R."/>
            <person name="Tello M."/>
            <person name="Honda Y."/>
            <person name="Watanabe T."/>
            <person name="Watanabe T."/>
            <person name="Ryu J.S."/>
            <person name="Kubicek C.P."/>
            <person name="Schmoll M."/>
            <person name="Gaskell J."/>
            <person name="Hammel K.E."/>
            <person name="St John F.J."/>
            <person name="Vanden Wymelenberg A."/>
            <person name="Sabat G."/>
            <person name="Splinter BonDurant S."/>
            <person name="Syed K."/>
            <person name="Yadav J.S."/>
            <person name="Doddapaneni H."/>
            <person name="Subramanian V."/>
            <person name="Lavin J.L."/>
            <person name="Oguiza J.A."/>
            <person name="Perez G."/>
            <person name="Pisabarro A.G."/>
            <person name="Ramirez L."/>
            <person name="Santoyo F."/>
            <person name="Master E."/>
            <person name="Coutinho P.M."/>
            <person name="Henrissat B."/>
            <person name="Lombard V."/>
            <person name="Magnuson J.K."/>
            <person name="Kuees U."/>
            <person name="Hori C."/>
            <person name="Igarashi K."/>
            <person name="Samejima M."/>
            <person name="Held B.W."/>
            <person name="Barry K.W."/>
            <person name="LaButti K.M."/>
            <person name="Lapidus A."/>
            <person name="Lindquist E.A."/>
            <person name="Lucas S.M."/>
            <person name="Riley R."/>
            <person name="Salamov A.A."/>
            <person name="Hoffmeister D."/>
            <person name="Schwenk D."/>
            <person name="Hadar Y."/>
            <person name="Yarden O."/>
            <person name="de Vries R.P."/>
            <person name="Wiebenga A."/>
            <person name="Stenlid J."/>
            <person name="Eastwood D."/>
            <person name="Grigoriev I.V."/>
            <person name="Berka R.M."/>
            <person name="Blanchette R.A."/>
            <person name="Kersten P."/>
            <person name="Martinez A.T."/>
            <person name="Vicuna R."/>
            <person name="Cullen D."/>
        </authorList>
    </citation>
    <scope>NUCLEOTIDE SEQUENCE [LARGE SCALE GENOMIC DNA]</scope>
    <source>
        <strain evidence="3 4">B</strain>
    </source>
</reference>
<keyword evidence="2" id="KW-0472">Membrane</keyword>
<evidence type="ECO:0000256" key="1">
    <source>
        <dbReference type="SAM" id="MobiDB-lite"/>
    </source>
</evidence>
<proteinExistence type="predicted"/>
<dbReference type="Proteomes" id="UP000016930">
    <property type="component" value="Unassembled WGS sequence"/>
</dbReference>
<accession>M2PL07</accession>
<feature type="region of interest" description="Disordered" evidence="1">
    <location>
        <begin position="380"/>
        <end position="417"/>
    </location>
</feature>
<dbReference type="STRING" id="914234.M2PL07"/>
<keyword evidence="2" id="KW-0812">Transmembrane</keyword>
<dbReference type="OrthoDB" id="544608at2759"/>
<protein>
    <recommendedName>
        <fullName evidence="5">Capsular associated protein</fullName>
    </recommendedName>
</protein>
<evidence type="ECO:0000313" key="4">
    <source>
        <dbReference type="Proteomes" id="UP000016930"/>
    </source>
</evidence>
<keyword evidence="2" id="KW-1133">Transmembrane helix</keyword>
<feature type="compositionally biased region" description="Low complexity" evidence="1">
    <location>
        <begin position="384"/>
        <end position="393"/>
    </location>
</feature>
<name>M2PL07_CERS8</name>
<keyword evidence="4" id="KW-1185">Reference proteome</keyword>
<dbReference type="HOGENOM" id="CLU_029715_0_0_1"/>
<dbReference type="PANTHER" id="PTHR34407:SF1">
    <property type="entry name" value="SGNH HYDROLASE-TYPE ESTERASE DOMAIN-CONTAINING PROTEIN"/>
    <property type="match status" value="1"/>
</dbReference>
<evidence type="ECO:0008006" key="5">
    <source>
        <dbReference type="Google" id="ProtNLM"/>
    </source>
</evidence>
<dbReference type="CDD" id="cd00229">
    <property type="entry name" value="SGNH_hydrolase"/>
    <property type="match status" value="1"/>
</dbReference>
<feature type="region of interest" description="Disordered" evidence="1">
    <location>
        <begin position="1"/>
        <end position="35"/>
    </location>
</feature>
<feature type="transmembrane region" description="Helical" evidence="2">
    <location>
        <begin position="46"/>
        <end position="64"/>
    </location>
</feature>
<feature type="compositionally biased region" description="Basic residues" evidence="1">
    <location>
        <begin position="1"/>
        <end position="10"/>
    </location>
</feature>
<evidence type="ECO:0000313" key="3">
    <source>
        <dbReference type="EMBL" id="EMD36959.1"/>
    </source>
</evidence>
<dbReference type="SUPFAM" id="SSF52266">
    <property type="entry name" value="SGNH hydrolase"/>
    <property type="match status" value="1"/>
</dbReference>
<dbReference type="AlphaFoldDB" id="M2PL07"/>
<dbReference type="EMBL" id="KB445797">
    <property type="protein sequence ID" value="EMD36959.1"/>
    <property type="molecule type" value="Genomic_DNA"/>
</dbReference>
<organism evidence="3 4">
    <name type="scientific">Ceriporiopsis subvermispora (strain B)</name>
    <name type="common">White-rot fungus</name>
    <name type="synonym">Gelatoporia subvermispora</name>
    <dbReference type="NCBI Taxonomy" id="914234"/>
    <lineage>
        <taxon>Eukaryota</taxon>
        <taxon>Fungi</taxon>
        <taxon>Dikarya</taxon>
        <taxon>Basidiomycota</taxon>
        <taxon>Agaricomycotina</taxon>
        <taxon>Agaricomycetes</taxon>
        <taxon>Polyporales</taxon>
        <taxon>Gelatoporiaceae</taxon>
        <taxon>Gelatoporia</taxon>
    </lineage>
</organism>
<sequence length="583" mass="62059">MSRRSGKGHAHIAPPGSLGPSRMGSESDEKAPSRLSQKSLGVTNRIWLILAVFFLLVLFTRAILPTDSAAPRHRLLHGDLRPKNYLNITDEDAIPFSFCPALGPGDELAAKYDPVALSQTRFHTGSGARAQRVIMKALAGLPVTISVIGGSVSACHGAGDDPLSPQCYPSRFFNWWNGVFPHPASELTNGAMRRTNSAYFSFCNAHHLPDITDLVIVELDVDDANGSVSMDEFELLIRSILIRPDQPAVLILGHFSPQVAQANGFGGPDHWHSLVAQFYDVPHISIKPLLYPSYIADPSSVQHYFIDPILANPSGHEVLADALISYFQSQVCATWASLTGHAPEALPSPMSAGYANNKAKQPTDARGLFGGVAQRKGAAAGMVAPPGSGDDAGALGGLGAGSGLETPPPPQLSSLRVPPVRINSRPADLEAHGFEEVAPYCVSANDLINPLPLSMFAGSGWVAFHPAPGSAELASHAHYFYSTLPTSKLRVGIQVGAGDIGVYYLKEPSSQVGLGSAVECWVDDNYAGAVLIENAAPVGEPVPALEMIDHRVSRGSHYVECQLLGEEDDRNVPPFKIIGIFST</sequence>